<proteinExistence type="predicted"/>
<dbReference type="InParanoid" id="D6Z118"/>
<gene>
    <name evidence="3" type="ordered locus">DaAHT2_2617</name>
</gene>
<dbReference type="PANTHER" id="PTHR43745:SF2">
    <property type="entry name" value="NITROREDUCTASE MJ1384-RELATED"/>
    <property type="match status" value="1"/>
</dbReference>
<dbReference type="InterPro" id="IPR052544">
    <property type="entry name" value="Bacteriocin_Proc_Enz"/>
</dbReference>
<dbReference type="NCBIfam" id="TIGR03605">
    <property type="entry name" value="antibiot_sagB"/>
    <property type="match status" value="1"/>
</dbReference>
<dbReference type="HOGENOM" id="CLU_059362_3_0_7"/>
<dbReference type="InterPro" id="IPR000415">
    <property type="entry name" value="Nitroreductase-like"/>
</dbReference>
<dbReference type="KEGG" id="dak:DaAHT2_2617"/>
<evidence type="ECO:0000313" key="4">
    <source>
        <dbReference type="Proteomes" id="UP000001508"/>
    </source>
</evidence>
<reference evidence="4" key="1">
    <citation type="submission" date="2010-02" db="EMBL/GenBank/DDBJ databases">
        <title>Complete sequence of Desulfurivibrio alkaliphilus AHT2.</title>
        <authorList>
            <consortium name="US DOE Joint Genome Institute"/>
            <person name="Pitluck S."/>
            <person name="Chertkov O."/>
            <person name="Detter J.C."/>
            <person name="Han C."/>
            <person name="Tapia R."/>
            <person name="Larimer F."/>
            <person name="Land M."/>
            <person name="Hauser L."/>
            <person name="Kyrpides N."/>
            <person name="Mikhailova N."/>
            <person name="Sorokin D.Y."/>
            <person name="Muyzer G."/>
            <person name="Woyke T."/>
        </authorList>
    </citation>
    <scope>NUCLEOTIDE SEQUENCE [LARGE SCALE GENOMIC DNA]</scope>
    <source>
        <strain evidence="4">DSM 19089 / UNIQEM U267 / AHT2</strain>
    </source>
</reference>
<keyword evidence="4" id="KW-1185">Reference proteome</keyword>
<dbReference type="Pfam" id="PF00881">
    <property type="entry name" value="Nitroreductase"/>
    <property type="match status" value="1"/>
</dbReference>
<dbReference type="InterPro" id="IPR020051">
    <property type="entry name" value="SagB-type_dehydrogenase"/>
</dbReference>
<dbReference type="PANTHER" id="PTHR43745">
    <property type="entry name" value="NITROREDUCTASE MJ1384-RELATED"/>
    <property type="match status" value="1"/>
</dbReference>
<feature type="compositionally biased region" description="Pro residues" evidence="1">
    <location>
        <begin position="33"/>
        <end position="44"/>
    </location>
</feature>
<organism evidence="3 4">
    <name type="scientific">Desulfurivibrio alkaliphilus (strain DSM 19089 / UNIQEM U267 / AHT2)</name>
    <dbReference type="NCBI Taxonomy" id="589865"/>
    <lineage>
        <taxon>Bacteria</taxon>
        <taxon>Pseudomonadati</taxon>
        <taxon>Thermodesulfobacteriota</taxon>
        <taxon>Desulfobulbia</taxon>
        <taxon>Desulfobulbales</taxon>
        <taxon>Desulfobulbaceae</taxon>
        <taxon>Desulfurivibrio</taxon>
    </lineage>
</organism>
<feature type="domain" description="Nitroreductase" evidence="2">
    <location>
        <begin position="71"/>
        <end position="252"/>
    </location>
</feature>
<dbReference type="Gene3D" id="3.40.109.10">
    <property type="entry name" value="NADH Oxidase"/>
    <property type="match status" value="1"/>
</dbReference>
<accession>D6Z118</accession>
<evidence type="ECO:0000313" key="3">
    <source>
        <dbReference type="EMBL" id="ADH87278.1"/>
    </source>
</evidence>
<dbReference type="RefSeq" id="WP_013164784.1">
    <property type="nucleotide sequence ID" value="NC_014216.1"/>
</dbReference>
<protein>
    <submittedName>
        <fullName evidence="3">SagB-type dehydrogenase domain protein</fullName>
    </submittedName>
</protein>
<dbReference type="Proteomes" id="UP000001508">
    <property type="component" value="Chromosome"/>
</dbReference>
<evidence type="ECO:0000256" key="1">
    <source>
        <dbReference type="SAM" id="MobiDB-lite"/>
    </source>
</evidence>
<dbReference type="EMBL" id="CP001940">
    <property type="protein sequence ID" value="ADH87278.1"/>
    <property type="molecule type" value="Genomic_DNA"/>
</dbReference>
<dbReference type="CDD" id="cd02142">
    <property type="entry name" value="McbC_SagB-like_oxidoreductase"/>
    <property type="match status" value="1"/>
</dbReference>
<evidence type="ECO:0000259" key="2">
    <source>
        <dbReference type="Pfam" id="PF00881"/>
    </source>
</evidence>
<dbReference type="InterPro" id="IPR029479">
    <property type="entry name" value="Nitroreductase"/>
</dbReference>
<dbReference type="SUPFAM" id="SSF55469">
    <property type="entry name" value="FMN-dependent nitroreductase-like"/>
    <property type="match status" value="1"/>
</dbReference>
<sequence length="254" mass="28498">MTIDDQLRAHRLFLTDHLRKQTDFSRTDQNRGVPPPPLQKPAPPDSLRVSLPDFRQWQQAIGQTSLVEAIGRRESRRRFAEDKLALAELSFLLWATQGVRRVLGHGHALRNVPSAGARHSFETYLFIRNVTELTPGLYRYLPLEHELVHVRDVPDMGTALIRAAYGQKFVGRSAVTFVWACIPGRMEWRYGLTAHRVILLDAGHVCQNLYLACEAVGAGTCAVAAYDQAELDQLLGVDGEEEFAVYVAPVGKKE</sequence>
<dbReference type="AlphaFoldDB" id="D6Z118"/>
<name>D6Z118_DESAT</name>
<feature type="region of interest" description="Disordered" evidence="1">
    <location>
        <begin position="23"/>
        <end position="45"/>
    </location>
</feature>
<dbReference type="GO" id="GO:0016491">
    <property type="term" value="F:oxidoreductase activity"/>
    <property type="evidence" value="ECO:0007669"/>
    <property type="project" value="InterPro"/>
</dbReference>
<dbReference type="STRING" id="589865.DaAHT2_2617"/>
<dbReference type="eggNOG" id="COG0778">
    <property type="taxonomic scope" value="Bacteria"/>
</dbReference>